<dbReference type="AlphaFoldDB" id="A0A377H5R8"/>
<gene>
    <name evidence="1" type="ORF">NCTC11413_00556</name>
    <name evidence="2" type="ORF">QP018_02980</name>
</gene>
<dbReference type="GeneID" id="77264804"/>
<dbReference type="EMBL" id="UGGZ01000001">
    <property type="protein sequence ID" value="STO37447.1"/>
    <property type="molecule type" value="Genomic_DNA"/>
</dbReference>
<name>A0A377H5R8_9PAST</name>
<reference evidence="2 4" key="2">
    <citation type="submission" date="2023-06" db="EMBL/GenBank/DDBJ databases">
        <title>Complete Genome Sequence of Gallibacterium anatis Strain BJF12, Isolated from a chicken with diarrhea.</title>
        <authorList>
            <person name="Guo F."/>
            <person name="Bu W."/>
            <person name="Xu F."/>
            <person name="Wen T."/>
        </authorList>
    </citation>
    <scope>NUCLEOTIDE SEQUENCE [LARGE SCALE GENOMIC DNA]</scope>
    <source>
        <strain evidence="2 4">BJF12</strain>
    </source>
</reference>
<proteinExistence type="predicted"/>
<protein>
    <submittedName>
        <fullName evidence="1">Uncharacterized protein</fullName>
    </submittedName>
</protein>
<dbReference type="RefSeq" id="WP_018345792.1">
    <property type="nucleotide sequence ID" value="NZ_CP126975.1"/>
</dbReference>
<organism evidence="1 3">
    <name type="scientific">Gallibacterium anatis</name>
    <dbReference type="NCBI Taxonomy" id="750"/>
    <lineage>
        <taxon>Bacteria</taxon>
        <taxon>Pseudomonadati</taxon>
        <taxon>Pseudomonadota</taxon>
        <taxon>Gammaproteobacteria</taxon>
        <taxon>Pasteurellales</taxon>
        <taxon>Pasteurellaceae</taxon>
        <taxon>Gallibacterium</taxon>
    </lineage>
</organism>
<evidence type="ECO:0000313" key="4">
    <source>
        <dbReference type="Proteomes" id="UP001226750"/>
    </source>
</evidence>
<dbReference type="Proteomes" id="UP000254232">
    <property type="component" value="Unassembled WGS sequence"/>
</dbReference>
<evidence type="ECO:0000313" key="3">
    <source>
        <dbReference type="Proteomes" id="UP000254232"/>
    </source>
</evidence>
<evidence type="ECO:0000313" key="1">
    <source>
        <dbReference type="EMBL" id="STO37447.1"/>
    </source>
</evidence>
<keyword evidence="4" id="KW-1185">Reference proteome</keyword>
<reference evidence="1 3" key="1">
    <citation type="submission" date="2018-06" db="EMBL/GenBank/DDBJ databases">
        <authorList>
            <consortium name="Pathogen Informatics"/>
            <person name="Doyle S."/>
        </authorList>
    </citation>
    <scope>NUCLEOTIDE SEQUENCE [LARGE SCALE GENOMIC DNA]</scope>
    <source>
        <strain evidence="1 3">NCTC11413</strain>
    </source>
</reference>
<dbReference type="Proteomes" id="UP001226750">
    <property type="component" value="Chromosome"/>
</dbReference>
<evidence type="ECO:0000313" key="2">
    <source>
        <dbReference type="EMBL" id="WIM80214.1"/>
    </source>
</evidence>
<dbReference type="EMBL" id="CP126975">
    <property type="protein sequence ID" value="WIM80214.1"/>
    <property type="molecule type" value="Genomic_DNA"/>
</dbReference>
<sequence length="57" mass="6289">MFLKEKGYDEFLAQKIAKGQAELEAGKGIPLAKAKSFVQKTIEETAKDLADFERSVA</sequence>
<accession>A0A377H5R8</accession>